<protein>
    <submittedName>
        <fullName evidence="2">Uncharacterized protein</fullName>
    </submittedName>
</protein>
<reference evidence="2" key="1">
    <citation type="submission" date="2021-11" db="EMBL/GenBank/DDBJ databases">
        <title>Genome sequence.</title>
        <authorList>
            <person name="Sun Q."/>
        </authorList>
    </citation>
    <scope>NUCLEOTIDE SEQUENCE</scope>
    <source>
        <strain evidence="2">JC732</strain>
    </source>
</reference>
<dbReference type="Proteomes" id="UP001139103">
    <property type="component" value="Unassembled WGS sequence"/>
</dbReference>
<sequence>MIPPNNRLLSLIGWVKTPHFQSHQQEELGLAQVNGIRNAFPMMFWSGIVILVIGILGAAFKVCVVWNASRDPFRGGGVPTFDFVVFWPIPIALGIGLILNAEGIASYYGVGVPLYLLIFLAFRWLHIWFDKLGEPERNRQLAVQQNRRRTNHEAS</sequence>
<evidence type="ECO:0000313" key="3">
    <source>
        <dbReference type="Proteomes" id="UP001139103"/>
    </source>
</evidence>
<dbReference type="EMBL" id="JAJKFT010000010">
    <property type="protein sequence ID" value="MCC9632200.1"/>
    <property type="molecule type" value="Genomic_DNA"/>
</dbReference>
<accession>A0A9X1SID9</accession>
<feature type="transmembrane region" description="Helical" evidence="1">
    <location>
        <begin position="43"/>
        <end position="68"/>
    </location>
</feature>
<proteinExistence type="predicted"/>
<evidence type="ECO:0000313" key="2">
    <source>
        <dbReference type="EMBL" id="MCC9632200.1"/>
    </source>
</evidence>
<evidence type="ECO:0000256" key="1">
    <source>
        <dbReference type="SAM" id="Phobius"/>
    </source>
</evidence>
<feature type="transmembrane region" description="Helical" evidence="1">
    <location>
        <begin position="105"/>
        <end position="129"/>
    </location>
</feature>
<comment type="caution">
    <text evidence="2">The sequence shown here is derived from an EMBL/GenBank/DDBJ whole genome shotgun (WGS) entry which is preliminary data.</text>
</comment>
<feature type="transmembrane region" description="Helical" evidence="1">
    <location>
        <begin position="80"/>
        <end position="99"/>
    </location>
</feature>
<name>A0A9X1SID9_9BACT</name>
<keyword evidence="1" id="KW-1133">Transmembrane helix</keyword>
<keyword evidence="3" id="KW-1185">Reference proteome</keyword>
<keyword evidence="1" id="KW-0812">Transmembrane</keyword>
<dbReference type="RefSeq" id="WP_230225056.1">
    <property type="nucleotide sequence ID" value="NZ_JAJKFT010000010.1"/>
</dbReference>
<organism evidence="2 3">
    <name type="scientific">Blastopirellula sediminis</name>
    <dbReference type="NCBI Taxonomy" id="2894196"/>
    <lineage>
        <taxon>Bacteria</taxon>
        <taxon>Pseudomonadati</taxon>
        <taxon>Planctomycetota</taxon>
        <taxon>Planctomycetia</taxon>
        <taxon>Pirellulales</taxon>
        <taxon>Pirellulaceae</taxon>
        <taxon>Blastopirellula</taxon>
    </lineage>
</organism>
<dbReference type="AlphaFoldDB" id="A0A9X1SID9"/>
<gene>
    <name evidence="2" type="ORF">LOC68_27715</name>
</gene>
<keyword evidence="1" id="KW-0472">Membrane</keyword>